<reference evidence="3 4" key="1">
    <citation type="submission" date="2019-07" db="EMBL/GenBank/DDBJ databases">
        <title>Pseudomonas mangiferae sp. nov., isolated from bark of mango tree in Thailand.</title>
        <authorList>
            <person name="Srisuk N."/>
            <person name="Anurat P."/>
        </authorList>
    </citation>
    <scope>NUCLEOTIDE SEQUENCE [LARGE SCALE GENOMIC DNA]</scope>
    <source>
        <strain evidence="3 4">DMKU_BBB3-04</strain>
    </source>
</reference>
<dbReference type="Gene3D" id="2.60.40.1890">
    <property type="entry name" value="PCu(A)C copper chaperone"/>
    <property type="match status" value="1"/>
</dbReference>
<keyword evidence="4" id="KW-1185">Reference proteome</keyword>
<dbReference type="AlphaFoldDB" id="A0A553GWR2"/>
<evidence type="ECO:0000313" key="3">
    <source>
        <dbReference type="EMBL" id="TRX73895.1"/>
    </source>
</evidence>
<dbReference type="InterPro" id="IPR058248">
    <property type="entry name" value="Lxx211020-like"/>
</dbReference>
<dbReference type="InterPro" id="IPR036182">
    <property type="entry name" value="PCuAC_sf"/>
</dbReference>
<feature type="chain" id="PRO_5021741127" evidence="2">
    <location>
        <begin position="21"/>
        <end position="180"/>
    </location>
</feature>
<feature type="region of interest" description="Disordered" evidence="1">
    <location>
        <begin position="148"/>
        <end position="180"/>
    </location>
</feature>
<dbReference type="InterPro" id="IPR007410">
    <property type="entry name" value="LpqE-like"/>
</dbReference>
<keyword evidence="2" id="KW-0732">Signal</keyword>
<evidence type="ECO:0000313" key="4">
    <source>
        <dbReference type="Proteomes" id="UP000315235"/>
    </source>
</evidence>
<dbReference type="OrthoDB" id="9796962at2"/>
<feature type="signal peptide" evidence="2">
    <location>
        <begin position="1"/>
        <end position="20"/>
    </location>
</feature>
<dbReference type="EMBL" id="VJOY01000011">
    <property type="protein sequence ID" value="TRX73895.1"/>
    <property type="molecule type" value="Genomic_DNA"/>
</dbReference>
<organism evidence="3 4">
    <name type="scientific">Pseudomonas mangiferae</name>
    <dbReference type="NCBI Taxonomy" id="2593654"/>
    <lineage>
        <taxon>Bacteria</taxon>
        <taxon>Pseudomonadati</taxon>
        <taxon>Pseudomonadota</taxon>
        <taxon>Gammaproteobacteria</taxon>
        <taxon>Pseudomonadales</taxon>
        <taxon>Pseudomonadaceae</taxon>
        <taxon>Pseudomonas</taxon>
    </lineage>
</organism>
<name>A0A553GWR2_9PSED</name>
<evidence type="ECO:0000256" key="1">
    <source>
        <dbReference type="SAM" id="MobiDB-lite"/>
    </source>
</evidence>
<accession>A0A553GWR2</accession>
<dbReference type="SUPFAM" id="SSF110087">
    <property type="entry name" value="DR1885-like metal-binding protein"/>
    <property type="match status" value="1"/>
</dbReference>
<dbReference type="RefSeq" id="WP_143489354.1">
    <property type="nucleotide sequence ID" value="NZ_VJOY01000011.1"/>
</dbReference>
<evidence type="ECO:0000256" key="2">
    <source>
        <dbReference type="SAM" id="SignalP"/>
    </source>
</evidence>
<gene>
    <name evidence="3" type="ORF">FM069_15915</name>
</gene>
<proteinExistence type="predicted"/>
<comment type="caution">
    <text evidence="3">The sequence shown here is derived from an EMBL/GenBank/DDBJ whole genome shotgun (WGS) entry which is preliminary data.</text>
</comment>
<feature type="compositionally biased region" description="Basic and acidic residues" evidence="1">
    <location>
        <begin position="157"/>
        <end position="173"/>
    </location>
</feature>
<dbReference type="PANTHER" id="PTHR36302:SF1">
    <property type="entry name" value="COPPER CHAPERONE PCU(A)C"/>
    <property type="match status" value="1"/>
</dbReference>
<protein>
    <submittedName>
        <fullName evidence="3">Copper chaperone PCu(A)C</fullName>
    </submittedName>
</protein>
<dbReference type="Proteomes" id="UP000315235">
    <property type="component" value="Unassembled WGS sequence"/>
</dbReference>
<sequence>MRKTLLTLAAVFGLSAAALAHEYQAGALHIDHPWARAMPAVAPTAAAYLVVHNHGEQADRLLGADTPRADKVEIHRHVHQNGLMKMEAVDGGVEIPAGGELKVTPGDYHLMLFGLKQPLEDGQRFPMTLHFQKAGDVTVDIAVQKDAPAPAAPADSGHAHEGMDHGAMDHGGMDHGTGQP</sequence>
<dbReference type="PANTHER" id="PTHR36302">
    <property type="entry name" value="BLR7088 PROTEIN"/>
    <property type="match status" value="1"/>
</dbReference>
<dbReference type="Pfam" id="PF04314">
    <property type="entry name" value="PCuAC"/>
    <property type="match status" value="1"/>
</dbReference>